<keyword evidence="2" id="KW-0808">Transferase</keyword>
<organism evidence="2 3">
    <name type="scientific">Lysinibacillus xylanilyticus</name>
    <dbReference type="NCBI Taxonomy" id="582475"/>
    <lineage>
        <taxon>Bacteria</taxon>
        <taxon>Bacillati</taxon>
        <taxon>Bacillota</taxon>
        <taxon>Bacilli</taxon>
        <taxon>Bacillales</taxon>
        <taxon>Bacillaceae</taxon>
        <taxon>Lysinibacillus</taxon>
    </lineage>
</organism>
<sequence length="70" mass="8107">MHKDYQGRGIARILLEDIMKQLEDVSCIQLIATTGNEPFYEKMGFKKLKTGMAIYKDPQLAEEYLESNNH</sequence>
<dbReference type="Pfam" id="PF13508">
    <property type="entry name" value="Acetyltransf_7"/>
    <property type="match status" value="1"/>
</dbReference>
<proteinExistence type="predicted"/>
<dbReference type="InterPro" id="IPR016181">
    <property type="entry name" value="Acyl_CoA_acyltransferase"/>
</dbReference>
<comment type="caution">
    <text evidence="2">The sequence shown here is derived from an EMBL/GenBank/DDBJ whole genome shotgun (WGS) entry which is preliminary data.</text>
</comment>
<dbReference type="Proteomes" id="UP001558534">
    <property type="component" value="Unassembled WGS sequence"/>
</dbReference>
<dbReference type="SUPFAM" id="SSF55729">
    <property type="entry name" value="Acyl-CoA N-acyltransferases (Nat)"/>
    <property type="match status" value="1"/>
</dbReference>
<reference evidence="2 3" key="1">
    <citation type="submission" date="2024-07" db="EMBL/GenBank/DDBJ databases">
        <title>Characterization of a bacterium isolated from hydrolysated instant sea cucumber by whole-genome sequencing and metabolomics.</title>
        <authorList>
            <person name="Luo X."/>
            <person name="Zhang Z."/>
            <person name="Zheng Z."/>
            <person name="Zhang W."/>
            <person name="Ming T."/>
            <person name="Jiao L."/>
            <person name="Su X."/>
            <person name="Kong F."/>
            <person name="Xu J."/>
        </authorList>
    </citation>
    <scope>NUCLEOTIDE SEQUENCE [LARGE SCALE GENOMIC DNA]</scope>
    <source>
        <strain evidence="2 3">XL-2024</strain>
    </source>
</reference>
<dbReference type="InterPro" id="IPR000182">
    <property type="entry name" value="GNAT_dom"/>
</dbReference>
<evidence type="ECO:0000313" key="3">
    <source>
        <dbReference type="Proteomes" id="UP001558534"/>
    </source>
</evidence>
<dbReference type="EMBL" id="JBFRHK010000001">
    <property type="protein sequence ID" value="MEX3744057.1"/>
    <property type="molecule type" value="Genomic_DNA"/>
</dbReference>
<dbReference type="EC" id="2.3.1.-" evidence="2"/>
<gene>
    <name evidence="2" type="ORF">AB1300_02790</name>
</gene>
<name>A0ABV3VT33_9BACI</name>
<keyword evidence="2" id="KW-0012">Acyltransferase</keyword>
<dbReference type="Gene3D" id="3.40.630.30">
    <property type="match status" value="1"/>
</dbReference>
<dbReference type="GO" id="GO:0016746">
    <property type="term" value="F:acyltransferase activity"/>
    <property type="evidence" value="ECO:0007669"/>
    <property type="project" value="UniProtKB-KW"/>
</dbReference>
<accession>A0ABV3VT33</accession>
<dbReference type="RefSeq" id="WP_368635072.1">
    <property type="nucleotide sequence ID" value="NZ_JBFRHK010000001.1"/>
</dbReference>
<keyword evidence="3" id="KW-1185">Reference proteome</keyword>
<dbReference type="CDD" id="cd04301">
    <property type="entry name" value="NAT_SF"/>
    <property type="match status" value="1"/>
</dbReference>
<protein>
    <submittedName>
        <fullName evidence="2">GNAT family N-acetyltransferase</fullName>
        <ecNumber evidence="2">2.3.1.-</ecNumber>
    </submittedName>
</protein>
<evidence type="ECO:0000259" key="1">
    <source>
        <dbReference type="PROSITE" id="PS51186"/>
    </source>
</evidence>
<feature type="domain" description="N-acetyltransferase" evidence="1">
    <location>
        <begin position="1"/>
        <end position="66"/>
    </location>
</feature>
<dbReference type="PROSITE" id="PS51186">
    <property type="entry name" value="GNAT"/>
    <property type="match status" value="1"/>
</dbReference>
<evidence type="ECO:0000313" key="2">
    <source>
        <dbReference type="EMBL" id="MEX3744057.1"/>
    </source>
</evidence>